<evidence type="ECO:0000259" key="1">
    <source>
        <dbReference type="Pfam" id="PF25056"/>
    </source>
</evidence>
<dbReference type="Proteomes" id="UP000661715">
    <property type="component" value="Unassembled WGS sequence"/>
</dbReference>
<organism evidence="2 3">
    <name type="scientific">Flavobacterium pokkalii</name>
    <dbReference type="NCBI Taxonomy" id="1940408"/>
    <lineage>
        <taxon>Bacteria</taxon>
        <taxon>Pseudomonadati</taxon>
        <taxon>Bacteroidota</taxon>
        <taxon>Flavobacteriia</taxon>
        <taxon>Flavobacteriales</taxon>
        <taxon>Flavobacteriaceae</taxon>
        <taxon>Flavobacterium</taxon>
    </lineage>
</organism>
<name>A0ABR7UTZ7_9FLAO</name>
<dbReference type="InterPro" id="IPR056695">
    <property type="entry name" value="DUF7793"/>
</dbReference>
<evidence type="ECO:0000313" key="3">
    <source>
        <dbReference type="Proteomes" id="UP000661715"/>
    </source>
</evidence>
<proteinExistence type="predicted"/>
<sequence length="131" mass="15510">MRTVENDFVKFWIEDGIMYSQFKKLTEGDKQKLKDLIDLRHEISAGEKQYWCYDFNGLKSYDKDARDYADAHGQDYLFACAVVLNSHITKFILNTFMVLKNPLVPLKGFTRKSEAVKWLKELKEKEQFNNK</sequence>
<protein>
    <recommendedName>
        <fullName evidence="1">DUF7793 domain-containing protein</fullName>
    </recommendedName>
</protein>
<accession>A0ABR7UTZ7</accession>
<dbReference type="RefSeq" id="WP_055094619.1">
    <property type="nucleotide sequence ID" value="NZ_NASZ01000027.1"/>
</dbReference>
<gene>
    <name evidence="2" type="ORF">B6A10_14520</name>
</gene>
<reference evidence="2 3" key="1">
    <citation type="journal article" date="2020" name="Microbiol. Res.">
        <title>Flavobacterium pokkalii sp. nov., a novel plant growth promoting native rhizobacteria isolated from pokkali rice grown in coastal saline affected agricultural regions of southern India, Kerala.</title>
        <authorList>
            <person name="Menon R.R."/>
            <person name="Kumari S."/>
            <person name="Viver T."/>
            <person name="Rameshkumar N."/>
        </authorList>
    </citation>
    <scope>NUCLEOTIDE SEQUENCE [LARGE SCALE GENOMIC DNA]</scope>
    <source>
        <strain evidence="2 3">L1I52</strain>
    </source>
</reference>
<dbReference type="Pfam" id="PF25056">
    <property type="entry name" value="DUF7793"/>
    <property type="match status" value="1"/>
</dbReference>
<dbReference type="EMBL" id="NASZ01000027">
    <property type="protein sequence ID" value="MBD0726391.1"/>
    <property type="molecule type" value="Genomic_DNA"/>
</dbReference>
<evidence type="ECO:0000313" key="2">
    <source>
        <dbReference type="EMBL" id="MBD0726391.1"/>
    </source>
</evidence>
<keyword evidence="3" id="KW-1185">Reference proteome</keyword>
<comment type="caution">
    <text evidence="2">The sequence shown here is derived from an EMBL/GenBank/DDBJ whole genome shotgun (WGS) entry which is preliminary data.</text>
</comment>
<feature type="domain" description="DUF7793" evidence="1">
    <location>
        <begin position="11"/>
        <end position="123"/>
    </location>
</feature>
<dbReference type="Gene3D" id="3.40.970.30">
    <property type="entry name" value="yp_829618.1 like domains"/>
    <property type="match status" value="1"/>
</dbReference>